<reference evidence="9 10" key="1">
    <citation type="submission" date="2024-05" db="EMBL/GenBank/DDBJ databases">
        <authorList>
            <person name="Yi C."/>
        </authorList>
    </citation>
    <scope>NUCLEOTIDE SEQUENCE [LARGE SCALE GENOMIC DNA]</scope>
    <source>
        <strain evidence="9 10">XS13</strain>
    </source>
</reference>
<dbReference type="InterPro" id="IPR011010">
    <property type="entry name" value="DNA_brk_join_enz"/>
</dbReference>
<evidence type="ECO:0000259" key="7">
    <source>
        <dbReference type="PROSITE" id="PS51898"/>
    </source>
</evidence>
<feature type="domain" description="Core-binding (CB)" evidence="8">
    <location>
        <begin position="90"/>
        <end position="172"/>
    </location>
</feature>
<evidence type="ECO:0000256" key="5">
    <source>
        <dbReference type="PROSITE-ProRule" id="PRU01248"/>
    </source>
</evidence>
<comment type="similarity">
    <text evidence="1">Belongs to the 'phage' integrase family.</text>
</comment>
<dbReference type="RefSeq" id="WP_347918440.1">
    <property type="nucleotide sequence ID" value="NZ_JBDXMX010000001.1"/>
</dbReference>
<dbReference type="PROSITE" id="PS51898">
    <property type="entry name" value="TYR_RECOMBINASE"/>
    <property type="match status" value="1"/>
</dbReference>
<dbReference type="EMBL" id="JBDXMX010000001">
    <property type="protein sequence ID" value="MEO9246422.1"/>
    <property type="molecule type" value="Genomic_DNA"/>
</dbReference>
<evidence type="ECO:0000256" key="6">
    <source>
        <dbReference type="SAM" id="MobiDB-lite"/>
    </source>
</evidence>
<dbReference type="Proteomes" id="UP001484097">
    <property type="component" value="Unassembled WGS sequence"/>
</dbReference>
<dbReference type="InterPro" id="IPR013762">
    <property type="entry name" value="Integrase-like_cat_sf"/>
</dbReference>
<dbReference type="Gene3D" id="1.10.443.10">
    <property type="entry name" value="Intergrase catalytic core"/>
    <property type="match status" value="1"/>
</dbReference>
<dbReference type="Gene3D" id="1.10.150.130">
    <property type="match status" value="1"/>
</dbReference>
<evidence type="ECO:0000313" key="9">
    <source>
        <dbReference type="EMBL" id="MEO9246422.1"/>
    </source>
</evidence>
<name>A0ABV0IE38_9MICC</name>
<feature type="domain" description="Tyr recombinase" evidence="7">
    <location>
        <begin position="193"/>
        <end position="377"/>
    </location>
</feature>
<keyword evidence="4" id="KW-0233">DNA recombination</keyword>
<protein>
    <submittedName>
        <fullName evidence="9">Site-specific integrase</fullName>
    </submittedName>
</protein>
<evidence type="ECO:0000256" key="4">
    <source>
        <dbReference type="ARBA" id="ARBA00023172"/>
    </source>
</evidence>
<evidence type="ECO:0000259" key="8">
    <source>
        <dbReference type="PROSITE" id="PS51900"/>
    </source>
</evidence>
<evidence type="ECO:0000256" key="2">
    <source>
        <dbReference type="ARBA" id="ARBA00022908"/>
    </source>
</evidence>
<gene>
    <name evidence="9" type="ORF">ABDK96_01860</name>
</gene>
<evidence type="ECO:0000256" key="3">
    <source>
        <dbReference type="ARBA" id="ARBA00023125"/>
    </source>
</evidence>
<dbReference type="InterPro" id="IPR010998">
    <property type="entry name" value="Integrase_recombinase_N"/>
</dbReference>
<accession>A0ABV0IE38</accession>
<evidence type="ECO:0000313" key="10">
    <source>
        <dbReference type="Proteomes" id="UP001484097"/>
    </source>
</evidence>
<keyword evidence="2" id="KW-0229">DNA integration</keyword>
<evidence type="ECO:0000256" key="1">
    <source>
        <dbReference type="ARBA" id="ARBA00008857"/>
    </source>
</evidence>
<sequence length="398" mass="44298">MPDQRGRDRAGREDLHRSILGGVLRGDDRMSRVNDLWLRKDRTRTARYGKGKRWQAIRTNGRGGEEKRSFDLKDEAKAWAHGRDKSLEPVTVADYAAEWESRQIHQRKSSRDTIASTVRLTIVPALGDKVMHEVARSDVQEAVLAWSEDYKLAPSTVRRTYSYLSGIFTEAALDGVVEKSPCVKIRLPRLSSDRIVPLTVDQVQQIADTISPRYREVVLVAAATGLRPGEWRGLTADRVDLENGLITVDRQNRGDSPRPTFGPLKTPSSRRVLSVGPATLEVLRELLDSPGPEGLVFHHGGEGFSRTRASGAWGRMRDKLPWAGPGFHQLRHHHASVLLSQGASVVAVARRLGHKDGTETLQTYGHVMPEDDSRMVAMTDGLVRLNRHETATDPAEVA</sequence>
<dbReference type="InterPro" id="IPR044068">
    <property type="entry name" value="CB"/>
</dbReference>
<dbReference type="PROSITE" id="PS51900">
    <property type="entry name" value="CB"/>
    <property type="match status" value="1"/>
</dbReference>
<feature type="region of interest" description="Disordered" evidence="6">
    <location>
        <begin position="249"/>
        <end position="269"/>
    </location>
</feature>
<proteinExistence type="inferred from homology"/>
<dbReference type="PANTHER" id="PTHR30629:SF2">
    <property type="entry name" value="PROPHAGE INTEGRASE INTS-RELATED"/>
    <property type="match status" value="1"/>
</dbReference>
<keyword evidence="3 5" id="KW-0238">DNA-binding</keyword>
<dbReference type="InterPro" id="IPR050808">
    <property type="entry name" value="Phage_Integrase"/>
</dbReference>
<dbReference type="InterPro" id="IPR002104">
    <property type="entry name" value="Integrase_catalytic"/>
</dbReference>
<comment type="caution">
    <text evidence="9">The sequence shown here is derived from an EMBL/GenBank/DDBJ whole genome shotgun (WGS) entry which is preliminary data.</text>
</comment>
<dbReference type="Pfam" id="PF00589">
    <property type="entry name" value="Phage_integrase"/>
    <property type="match status" value="1"/>
</dbReference>
<keyword evidence="10" id="KW-1185">Reference proteome</keyword>
<organism evidence="9 10">
    <name type="scientific">Citricoccus nitrophenolicus</name>
    <dbReference type="NCBI Taxonomy" id="863575"/>
    <lineage>
        <taxon>Bacteria</taxon>
        <taxon>Bacillati</taxon>
        <taxon>Actinomycetota</taxon>
        <taxon>Actinomycetes</taxon>
        <taxon>Micrococcales</taxon>
        <taxon>Micrococcaceae</taxon>
        <taxon>Citricoccus</taxon>
    </lineage>
</organism>
<dbReference type="PANTHER" id="PTHR30629">
    <property type="entry name" value="PROPHAGE INTEGRASE"/>
    <property type="match status" value="1"/>
</dbReference>
<dbReference type="CDD" id="cd01189">
    <property type="entry name" value="INT_ICEBs1_C_like"/>
    <property type="match status" value="1"/>
</dbReference>
<dbReference type="SUPFAM" id="SSF56349">
    <property type="entry name" value="DNA breaking-rejoining enzymes"/>
    <property type="match status" value="1"/>
</dbReference>